<evidence type="ECO:0000313" key="1">
    <source>
        <dbReference type="EMBL" id="AKU94984.1"/>
    </source>
</evidence>
<accession>A0A0K1PPD4</accession>
<dbReference type="EMBL" id="CP012333">
    <property type="protein sequence ID" value="AKU94984.1"/>
    <property type="molecule type" value="Genomic_DNA"/>
</dbReference>
<organism evidence="1 2">
    <name type="scientific">Labilithrix luteola</name>
    <dbReference type="NCBI Taxonomy" id="1391654"/>
    <lineage>
        <taxon>Bacteria</taxon>
        <taxon>Pseudomonadati</taxon>
        <taxon>Myxococcota</taxon>
        <taxon>Polyangia</taxon>
        <taxon>Polyangiales</taxon>
        <taxon>Labilitrichaceae</taxon>
        <taxon>Labilithrix</taxon>
    </lineage>
</organism>
<dbReference type="AlphaFoldDB" id="A0A0K1PPD4"/>
<protein>
    <submittedName>
        <fullName evidence="1">Uncharacterized protein</fullName>
    </submittedName>
</protein>
<evidence type="ECO:0000313" key="2">
    <source>
        <dbReference type="Proteomes" id="UP000064967"/>
    </source>
</evidence>
<keyword evidence="2" id="KW-1185">Reference proteome</keyword>
<proteinExistence type="predicted"/>
<name>A0A0K1PPD4_9BACT</name>
<sequence length="150" mass="16444">MACFYPGDETYRKLARCIDDPQYGPYWQATYALDRLECGLSGNIVKVIELGADALACSERETKPCDPQGLVTPQELLNDQFNKLVQKCGGLPNETSLEVRFTDGCATELRERGIDDDAARLSCIQQALDAVHFACADGLDCAAMEVSTLQ</sequence>
<gene>
    <name evidence="1" type="ORF">AKJ09_01648</name>
</gene>
<dbReference type="Proteomes" id="UP000064967">
    <property type="component" value="Chromosome"/>
</dbReference>
<reference evidence="1 2" key="1">
    <citation type="submission" date="2015-08" db="EMBL/GenBank/DDBJ databases">
        <authorList>
            <person name="Babu N.S."/>
            <person name="Beckwith C.J."/>
            <person name="Beseler K.G."/>
            <person name="Brison A."/>
            <person name="Carone J.V."/>
            <person name="Caskin T.P."/>
            <person name="Diamond M."/>
            <person name="Durham M.E."/>
            <person name="Foxe J.M."/>
            <person name="Go M."/>
            <person name="Henderson B.A."/>
            <person name="Jones I.B."/>
            <person name="McGettigan J.A."/>
            <person name="Micheletti S.J."/>
            <person name="Nasrallah M.E."/>
            <person name="Ortiz D."/>
            <person name="Piller C.R."/>
            <person name="Privatt S.R."/>
            <person name="Schneider S.L."/>
            <person name="Sharp S."/>
            <person name="Smith T.C."/>
            <person name="Stanton J.D."/>
            <person name="Ullery H.E."/>
            <person name="Wilson R.J."/>
            <person name="Serrano M.G."/>
            <person name="Buck G."/>
            <person name="Lee V."/>
            <person name="Wang Y."/>
            <person name="Carvalho R."/>
            <person name="Voegtly L."/>
            <person name="Shi R."/>
            <person name="Duckworth R."/>
            <person name="Johnson A."/>
            <person name="Loviza R."/>
            <person name="Walstead R."/>
            <person name="Shah Z."/>
            <person name="Kiflezghi M."/>
            <person name="Wade K."/>
            <person name="Ball S.L."/>
            <person name="Bradley K.W."/>
            <person name="Asai D.J."/>
            <person name="Bowman C.A."/>
            <person name="Russell D.A."/>
            <person name="Pope W.H."/>
            <person name="Jacobs-Sera D."/>
            <person name="Hendrix R.W."/>
            <person name="Hatfull G.F."/>
        </authorList>
    </citation>
    <scope>NUCLEOTIDE SEQUENCE [LARGE SCALE GENOMIC DNA]</scope>
    <source>
        <strain evidence="1 2">DSM 27648</strain>
    </source>
</reference>
<dbReference type="KEGG" id="llu:AKJ09_01648"/>